<name>A0A445CXF6_ARAHY</name>
<evidence type="ECO:0000313" key="1">
    <source>
        <dbReference type="EMBL" id="RYR55554.1"/>
    </source>
</evidence>
<organism evidence="1 2">
    <name type="scientific">Arachis hypogaea</name>
    <name type="common">Peanut</name>
    <dbReference type="NCBI Taxonomy" id="3818"/>
    <lineage>
        <taxon>Eukaryota</taxon>
        <taxon>Viridiplantae</taxon>
        <taxon>Streptophyta</taxon>
        <taxon>Embryophyta</taxon>
        <taxon>Tracheophyta</taxon>
        <taxon>Spermatophyta</taxon>
        <taxon>Magnoliopsida</taxon>
        <taxon>eudicotyledons</taxon>
        <taxon>Gunneridae</taxon>
        <taxon>Pentapetalae</taxon>
        <taxon>rosids</taxon>
        <taxon>fabids</taxon>
        <taxon>Fabales</taxon>
        <taxon>Fabaceae</taxon>
        <taxon>Papilionoideae</taxon>
        <taxon>50 kb inversion clade</taxon>
        <taxon>dalbergioids sensu lato</taxon>
        <taxon>Dalbergieae</taxon>
        <taxon>Pterocarpus clade</taxon>
        <taxon>Arachis</taxon>
    </lineage>
</organism>
<keyword evidence="2" id="KW-1185">Reference proteome</keyword>
<dbReference type="EMBL" id="SDMP01000006">
    <property type="protein sequence ID" value="RYR55554.1"/>
    <property type="molecule type" value="Genomic_DNA"/>
</dbReference>
<gene>
    <name evidence="1" type="ORF">Ahy_A06g030749</name>
</gene>
<sequence length="104" mass="11664">MKGKYGCGTQSIPKVISKASSSNAWRGITKIWNQFSTNVIWRIGNGEKISFWNDHWVLGIGSLNNFAISSIDGDRSDEKVAAYARAEGDWDWSKLNQILSKEIL</sequence>
<reference evidence="1 2" key="1">
    <citation type="submission" date="2019-01" db="EMBL/GenBank/DDBJ databases">
        <title>Sequencing of cultivated peanut Arachis hypogaea provides insights into genome evolution and oil improvement.</title>
        <authorList>
            <person name="Chen X."/>
        </authorList>
    </citation>
    <scope>NUCLEOTIDE SEQUENCE [LARGE SCALE GENOMIC DNA]</scope>
    <source>
        <strain evidence="2">cv. Fuhuasheng</strain>
        <tissue evidence="1">Leaves</tissue>
    </source>
</reference>
<accession>A0A445CXF6</accession>
<comment type="caution">
    <text evidence="1">The sequence shown here is derived from an EMBL/GenBank/DDBJ whole genome shotgun (WGS) entry which is preliminary data.</text>
</comment>
<protein>
    <recommendedName>
        <fullName evidence="3">Reverse transcriptase zinc-binding domain-containing protein</fullName>
    </recommendedName>
</protein>
<evidence type="ECO:0000313" key="2">
    <source>
        <dbReference type="Proteomes" id="UP000289738"/>
    </source>
</evidence>
<evidence type="ECO:0008006" key="3">
    <source>
        <dbReference type="Google" id="ProtNLM"/>
    </source>
</evidence>
<dbReference type="AlphaFoldDB" id="A0A445CXF6"/>
<proteinExistence type="predicted"/>
<dbReference type="Proteomes" id="UP000289738">
    <property type="component" value="Chromosome A06"/>
</dbReference>